<gene>
    <name evidence="5" type="ORF">OTJ99_001384</name>
</gene>
<keyword evidence="6" id="KW-1185">Reference proteome</keyword>
<keyword evidence="1 2" id="KW-0663">Pyridoxal phosphate</keyword>
<dbReference type="InterPro" id="IPR029066">
    <property type="entry name" value="PLP-binding_barrel"/>
</dbReference>
<reference evidence="5" key="1">
    <citation type="submission" date="2022-12" db="EMBL/GenBank/DDBJ databases">
        <authorList>
            <person name="Bing R.G."/>
            <person name="Willard D.J."/>
            <person name="Manesh M.J.H."/>
            <person name="Laemthong T."/>
            <person name="Crosby J.R."/>
            <person name="Kelly R.M."/>
        </authorList>
    </citation>
    <scope>NUCLEOTIDE SEQUENCE</scope>
    <source>
        <strain evidence="5">DSM 8991</strain>
    </source>
</reference>
<dbReference type="InterPro" id="IPR001608">
    <property type="entry name" value="Ala_racemase_N"/>
</dbReference>
<accession>A0ABY7BCQ9</accession>
<protein>
    <recommendedName>
        <fullName evidence="2">Pyridoxal phosphate homeostasis protein</fullName>
        <shortName evidence="2">PLP homeostasis protein</shortName>
    </recommendedName>
</protein>
<name>A0ABY7BCQ9_9FIRM</name>
<evidence type="ECO:0000259" key="4">
    <source>
        <dbReference type="Pfam" id="PF01168"/>
    </source>
</evidence>
<dbReference type="NCBIfam" id="TIGR00044">
    <property type="entry name" value="YggS family pyridoxal phosphate-dependent enzyme"/>
    <property type="match status" value="1"/>
</dbReference>
<dbReference type="Pfam" id="PF01168">
    <property type="entry name" value="Ala_racemase_N"/>
    <property type="match status" value="1"/>
</dbReference>
<evidence type="ECO:0000256" key="1">
    <source>
        <dbReference type="ARBA" id="ARBA00022898"/>
    </source>
</evidence>
<dbReference type="PANTHER" id="PTHR10146">
    <property type="entry name" value="PROLINE SYNTHETASE CO-TRANSCRIBED BACTERIAL HOMOLOG PROTEIN"/>
    <property type="match status" value="1"/>
</dbReference>
<dbReference type="Proteomes" id="UP001164745">
    <property type="component" value="Chromosome"/>
</dbReference>
<dbReference type="EMBL" id="CP113864">
    <property type="protein sequence ID" value="WAM30619.1"/>
    <property type="molecule type" value="Genomic_DNA"/>
</dbReference>
<dbReference type="CDD" id="cd00635">
    <property type="entry name" value="PLPDE_III_YBL036c_like"/>
    <property type="match status" value="1"/>
</dbReference>
<feature type="modified residue" description="N6-(pyridoxal phosphate)lysine" evidence="2">
    <location>
        <position position="39"/>
    </location>
</feature>
<dbReference type="Gene3D" id="3.20.20.10">
    <property type="entry name" value="Alanine racemase"/>
    <property type="match status" value="1"/>
</dbReference>
<dbReference type="HAMAP" id="MF_02087">
    <property type="entry name" value="PLP_homeostasis"/>
    <property type="match status" value="1"/>
</dbReference>
<evidence type="ECO:0000256" key="2">
    <source>
        <dbReference type="HAMAP-Rule" id="MF_02087"/>
    </source>
</evidence>
<dbReference type="SUPFAM" id="SSF51419">
    <property type="entry name" value="PLP-binding barrel"/>
    <property type="match status" value="1"/>
</dbReference>
<organism evidence="5 6">
    <name type="scientific">Caldicellulosiruptor naganoensis</name>
    <dbReference type="NCBI Taxonomy" id="29324"/>
    <lineage>
        <taxon>Bacteria</taxon>
        <taxon>Bacillati</taxon>
        <taxon>Bacillota</taxon>
        <taxon>Bacillota incertae sedis</taxon>
        <taxon>Caldicellulosiruptorales</taxon>
        <taxon>Caldicellulosiruptoraceae</taxon>
        <taxon>Caldicellulosiruptor</taxon>
    </lineage>
</organism>
<evidence type="ECO:0000313" key="6">
    <source>
        <dbReference type="Proteomes" id="UP001164745"/>
    </source>
</evidence>
<comment type="function">
    <text evidence="2">Pyridoxal 5'-phosphate (PLP)-binding protein, which is involved in PLP homeostasis.</text>
</comment>
<evidence type="ECO:0000313" key="5">
    <source>
        <dbReference type="EMBL" id="WAM30619.1"/>
    </source>
</evidence>
<evidence type="ECO:0000256" key="3">
    <source>
        <dbReference type="RuleBase" id="RU004514"/>
    </source>
</evidence>
<comment type="similarity">
    <text evidence="2 3">Belongs to the pyridoxal phosphate-binding protein YggS/PROSC family.</text>
</comment>
<feature type="domain" description="Alanine racemase N-terminal" evidence="4">
    <location>
        <begin position="2"/>
        <end position="231"/>
    </location>
</feature>
<dbReference type="InterPro" id="IPR011078">
    <property type="entry name" value="PyrdxlP_homeostasis"/>
</dbReference>
<dbReference type="PIRSF" id="PIRSF004848">
    <property type="entry name" value="YBL036c_PLPDEIII"/>
    <property type="match status" value="1"/>
</dbReference>
<proteinExistence type="inferred from homology"/>
<dbReference type="PANTHER" id="PTHR10146:SF14">
    <property type="entry name" value="PYRIDOXAL PHOSPHATE HOMEOSTASIS PROTEIN"/>
    <property type="match status" value="1"/>
</dbReference>
<dbReference type="PROSITE" id="PS01211">
    <property type="entry name" value="UPF0001"/>
    <property type="match status" value="1"/>
</dbReference>
<sequence length="233" mass="26879">MIDAEKLKKNIEEIQERIEKACLRSGRNPSEVKLLGATKGVDIDTIRLANELGVKVFGENRVQEFLPKYNQLPHLEWHFIGRLQTNKIKYIYDKVLLIHSIEKVEQIQELEKRCSKVGKNIDVLIEVNIGGEPSKGGVLPDNVEGLIEKICECKYVNLKGFMTIPPIEKDEKKLRQYFRRMKEIFENYKKLNYNNVKIEVLSMGMSNDFEVAIEEGATLVRIGTKLFGERPKT</sequence>
<dbReference type="RefSeq" id="WP_045164733.1">
    <property type="nucleotide sequence ID" value="NZ_CP113864.1"/>
</dbReference>